<sequence>MFNCFDFSRVPSWCDRILWLVEDISGLFSKQLECQLLNYNSDDRFTASDHKPVLADFKIQICGLISTPVVVFLFPSQKNNTLWHCGQNNLCRYFVSSDYTPSFFDWIGVFKSCEGPNVSGDKGYQLYAGWMSPVTPVGQKLCNQRHGPAESLLSGSKLTNRCVQQEKLQKLYKTKK</sequence>
<evidence type="ECO:0000313" key="2">
    <source>
        <dbReference type="EMBL" id="VDP43293.1"/>
    </source>
</evidence>
<dbReference type="WBParaSite" id="SBAD_0001222101-mRNA-1">
    <property type="protein sequence ID" value="SBAD_0001222101-mRNA-1"/>
    <property type="gene ID" value="SBAD_0001222101"/>
</dbReference>
<dbReference type="SUPFAM" id="SSF56219">
    <property type="entry name" value="DNase I-like"/>
    <property type="match status" value="1"/>
</dbReference>
<dbReference type="Gene3D" id="2.60.40.2840">
    <property type="match status" value="1"/>
</dbReference>
<evidence type="ECO:0000259" key="1">
    <source>
        <dbReference type="Pfam" id="PF22669"/>
    </source>
</evidence>
<reference evidence="4" key="1">
    <citation type="submission" date="2016-06" db="UniProtKB">
        <authorList>
            <consortium name="WormBaseParasite"/>
        </authorList>
    </citation>
    <scope>IDENTIFICATION</scope>
</reference>
<dbReference type="AlphaFoldDB" id="A0A183J7H9"/>
<dbReference type="EMBL" id="UZAM01016451">
    <property type="protein sequence ID" value="VDP43293.1"/>
    <property type="molecule type" value="Genomic_DNA"/>
</dbReference>
<evidence type="ECO:0000313" key="3">
    <source>
        <dbReference type="Proteomes" id="UP000270296"/>
    </source>
</evidence>
<dbReference type="InterPro" id="IPR046985">
    <property type="entry name" value="IP5"/>
</dbReference>
<dbReference type="GO" id="GO:0004439">
    <property type="term" value="F:phosphatidylinositol-4,5-bisphosphate 5-phosphatase activity"/>
    <property type="evidence" value="ECO:0007669"/>
    <property type="project" value="TreeGrafter"/>
</dbReference>
<gene>
    <name evidence="2" type="ORF">SBAD_LOCUS11827</name>
</gene>
<accession>A0A183J7H9</accession>
<name>A0A183J7H9_9BILA</name>
<reference evidence="2 3" key="2">
    <citation type="submission" date="2018-11" db="EMBL/GenBank/DDBJ databases">
        <authorList>
            <consortium name="Pathogen Informatics"/>
        </authorList>
    </citation>
    <scope>NUCLEOTIDE SEQUENCE [LARGE SCALE GENOMIC DNA]</scope>
</reference>
<protein>
    <submittedName>
        <fullName evidence="4">Endo/exonuclease/phosphatase domain-containing protein</fullName>
    </submittedName>
</protein>
<dbReference type="InterPro" id="IPR036691">
    <property type="entry name" value="Endo/exonu/phosph_ase_sf"/>
</dbReference>
<dbReference type="Proteomes" id="UP000270296">
    <property type="component" value="Unassembled WGS sequence"/>
</dbReference>
<dbReference type="Gene3D" id="3.60.10.10">
    <property type="entry name" value="Endonuclease/exonuclease/phosphatase"/>
    <property type="match status" value="1"/>
</dbReference>
<dbReference type="Pfam" id="PF22669">
    <property type="entry name" value="Exo_endo_phos2"/>
    <property type="match status" value="1"/>
</dbReference>
<organism evidence="4">
    <name type="scientific">Soboliphyme baturini</name>
    <dbReference type="NCBI Taxonomy" id="241478"/>
    <lineage>
        <taxon>Eukaryota</taxon>
        <taxon>Metazoa</taxon>
        <taxon>Ecdysozoa</taxon>
        <taxon>Nematoda</taxon>
        <taxon>Enoplea</taxon>
        <taxon>Dorylaimia</taxon>
        <taxon>Dioctophymatida</taxon>
        <taxon>Dioctophymatoidea</taxon>
        <taxon>Soboliphymatidae</taxon>
        <taxon>Soboliphyme</taxon>
    </lineage>
</organism>
<proteinExistence type="predicted"/>
<dbReference type="InterPro" id="IPR000300">
    <property type="entry name" value="IPPc"/>
</dbReference>
<dbReference type="OrthoDB" id="7862313at2759"/>
<dbReference type="GO" id="GO:0046856">
    <property type="term" value="P:phosphatidylinositol dephosphorylation"/>
    <property type="evidence" value="ECO:0007669"/>
    <property type="project" value="InterPro"/>
</dbReference>
<feature type="domain" description="Inositol polyphosphate-related phosphatase" evidence="1">
    <location>
        <begin position="8"/>
        <end position="55"/>
    </location>
</feature>
<keyword evidence="3" id="KW-1185">Reference proteome</keyword>
<evidence type="ECO:0000313" key="4">
    <source>
        <dbReference type="WBParaSite" id="SBAD_0001222101-mRNA-1"/>
    </source>
</evidence>
<dbReference type="PANTHER" id="PTHR11200">
    <property type="entry name" value="INOSITOL 5-PHOSPHATASE"/>
    <property type="match status" value="1"/>
</dbReference>